<proteinExistence type="predicted"/>
<reference evidence="1" key="1">
    <citation type="submission" date="2016-04" db="EMBL/GenBank/DDBJ databases">
        <authorList>
            <person name="Evans L.H."/>
            <person name="Alamgir A."/>
            <person name="Owens N."/>
            <person name="Weber N.D."/>
            <person name="Virtaneva K."/>
            <person name="Barbian K."/>
            <person name="Babar A."/>
            <person name="Rosenke K."/>
        </authorList>
    </citation>
    <scope>NUCLEOTIDE SEQUENCE</scope>
    <source>
        <strain evidence="1">92-2</strain>
    </source>
</reference>
<sequence length="43" mass="4834">MVQKTDEKIERGDSTYIALAAEHLIIIMLLPRPKQWGISQPAA</sequence>
<dbReference type="EMBL" id="FLUP01000001">
    <property type="protein sequence ID" value="SBW06006.1"/>
    <property type="molecule type" value="Genomic_DNA"/>
</dbReference>
<gene>
    <name evidence="1" type="ORF">KM92DES2_12128</name>
</gene>
<protein>
    <submittedName>
        <fullName evidence="1">Uncharacterized protein</fullName>
    </submittedName>
</protein>
<evidence type="ECO:0000313" key="1">
    <source>
        <dbReference type="EMBL" id="SBW06006.1"/>
    </source>
</evidence>
<organism evidence="1">
    <name type="scientific">uncultured Desulfovibrio sp</name>
    <dbReference type="NCBI Taxonomy" id="167968"/>
    <lineage>
        <taxon>Bacteria</taxon>
        <taxon>Pseudomonadati</taxon>
        <taxon>Thermodesulfobacteriota</taxon>
        <taxon>Desulfovibrionia</taxon>
        <taxon>Desulfovibrionales</taxon>
        <taxon>Desulfovibrionaceae</taxon>
        <taxon>Desulfovibrio</taxon>
        <taxon>environmental samples</taxon>
    </lineage>
</organism>
<dbReference type="AlphaFoldDB" id="A0A212K2X2"/>
<name>A0A212K2X2_9BACT</name>
<accession>A0A212K2X2</accession>